<sequence>MGNCDDGFGLYLRDEVACEATHT</sequence>
<feature type="non-terminal residue" evidence="1">
    <location>
        <position position="23"/>
    </location>
</feature>
<dbReference type="EMBL" id="QXFY01011130">
    <property type="protein sequence ID" value="KAE9260437.1"/>
    <property type="molecule type" value="Genomic_DNA"/>
</dbReference>
<name>A0A6G0PXV3_9STRA</name>
<proteinExistence type="predicted"/>
<comment type="caution">
    <text evidence="1">The sequence shown here is derived from an EMBL/GenBank/DDBJ whole genome shotgun (WGS) entry which is preliminary data.</text>
</comment>
<accession>A0A6G0PXV3</accession>
<evidence type="ECO:0000313" key="1">
    <source>
        <dbReference type="EMBL" id="KAE9260437.1"/>
    </source>
</evidence>
<dbReference type="AlphaFoldDB" id="A0A6G0PXV3"/>
<gene>
    <name evidence="1" type="ORF">PF008_g33106</name>
</gene>
<reference evidence="1 2" key="1">
    <citation type="submission" date="2018-09" db="EMBL/GenBank/DDBJ databases">
        <title>Genomic investigation of the strawberry pathogen Phytophthora fragariae indicates pathogenicity is determined by transcriptional variation in three key races.</title>
        <authorList>
            <person name="Adams T.M."/>
            <person name="Armitage A.D."/>
            <person name="Sobczyk M.K."/>
            <person name="Bates H.J."/>
            <person name="Dunwell J.M."/>
            <person name="Nellist C.F."/>
            <person name="Harrison R.J."/>
        </authorList>
    </citation>
    <scope>NUCLEOTIDE SEQUENCE [LARGE SCALE GENOMIC DNA]</scope>
    <source>
        <strain evidence="1 2">NOV-77</strain>
    </source>
</reference>
<organism evidence="1 2">
    <name type="scientific">Phytophthora fragariae</name>
    <dbReference type="NCBI Taxonomy" id="53985"/>
    <lineage>
        <taxon>Eukaryota</taxon>
        <taxon>Sar</taxon>
        <taxon>Stramenopiles</taxon>
        <taxon>Oomycota</taxon>
        <taxon>Peronosporomycetes</taxon>
        <taxon>Peronosporales</taxon>
        <taxon>Peronosporaceae</taxon>
        <taxon>Phytophthora</taxon>
    </lineage>
</organism>
<evidence type="ECO:0000313" key="2">
    <source>
        <dbReference type="Proteomes" id="UP000486351"/>
    </source>
</evidence>
<dbReference type="Proteomes" id="UP000486351">
    <property type="component" value="Unassembled WGS sequence"/>
</dbReference>
<protein>
    <submittedName>
        <fullName evidence="1">Uncharacterized protein</fullName>
    </submittedName>
</protein>